<dbReference type="Proteomes" id="UP000180194">
    <property type="component" value="Unassembled WGS sequence"/>
</dbReference>
<dbReference type="PROSITE" id="PS50126">
    <property type="entry name" value="S1"/>
    <property type="match status" value="1"/>
</dbReference>
<sequence>MYLSNEIEAERAAAWADIKESQRAGNVLTAKAIGIEYFELGELKQECLKLNYNGIYGYLPTSFIDTYEFRGIQNFVGKTFEFVVSYVSFDDQIFAANRILALEKSARRFWKNGKPGDIYPAFVRGVDRYHVYLLVSGVPTRMHRDEFSYVFSDDLREEIFIGETIDVKVLEINKPNPDLEIEGEEPSAEEKRAIEGNISVSKKALEIDPMSFINEYKEKSTYLGTITKIHVDHGIFISLEPRGITVRSGFPPGSNGARLQVGDEVNFKIQDINVKERRIKGLIITPNQNYKNKSNRSYQYGR</sequence>
<accession>A0ABX3CJY0</accession>
<protein>
    <recommendedName>
        <fullName evidence="1">S1 motif domain-containing protein</fullName>
    </recommendedName>
</protein>
<feature type="domain" description="S1 motif" evidence="1">
    <location>
        <begin position="116"/>
        <end position="184"/>
    </location>
</feature>
<dbReference type="SUPFAM" id="SSF50249">
    <property type="entry name" value="Nucleic acid-binding proteins"/>
    <property type="match status" value="2"/>
</dbReference>
<reference evidence="2 3" key="1">
    <citation type="submission" date="2016-07" db="EMBL/GenBank/DDBJ databases">
        <title>Bacillus oceanisediminis whole genome.</title>
        <authorList>
            <person name="Pal Y."/>
            <person name="Verma A."/>
            <person name="Mual P."/>
            <person name="Srinivasan K."/>
        </authorList>
    </citation>
    <scope>NUCLEOTIDE SEQUENCE [LARGE SCALE GENOMIC DNA]</scope>
    <source>
        <strain evidence="2 3">Bhandara28</strain>
    </source>
</reference>
<proteinExistence type="predicted"/>
<comment type="caution">
    <text evidence="2">The sequence shown here is derived from an EMBL/GenBank/DDBJ whole genome shotgun (WGS) entry which is preliminary data.</text>
</comment>
<dbReference type="InterPro" id="IPR012340">
    <property type="entry name" value="NA-bd_OB-fold"/>
</dbReference>
<dbReference type="SMART" id="SM00316">
    <property type="entry name" value="S1"/>
    <property type="match status" value="2"/>
</dbReference>
<evidence type="ECO:0000313" key="2">
    <source>
        <dbReference type="EMBL" id="OHX41380.1"/>
    </source>
</evidence>
<evidence type="ECO:0000313" key="3">
    <source>
        <dbReference type="Proteomes" id="UP000180194"/>
    </source>
</evidence>
<organism evidence="2 3">
    <name type="scientific">Cytobacillus oceanisediminis</name>
    <dbReference type="NCBI Taxonomy" id="665099"/>
    <lineage>
        <taxon>Bacteria</taxon>
        <taxon>Bacillati</taxon>
        <taxon>Bacillota</taxon>
        <taxon>Bacilli</taxon>
        <taxon>Bacillales</taxon>
        <taxon>Bacillaceae</taxon>
        <taxon>Cytobacillus</taxon>
    </lineage>
</organism>
<dbReference type="EMBL" id="MBRJ01000059">
    <property type="protein sequence ID" value="OHX41380.1"/>
    <property type="molecule type" value="Genomic_DNA"/>
</dbReference>
<keyword evidence="3" id="KW-1185">Reference proteome</keyword>
<evidence type="ECO:0000259" key="1">
    <source>
        <dbReference type="PROSITE" id="PS50126"/>
    </source>
</evidence>
<name>A0ABX3CJY0_9BACI</name>
<dbReference type="RefSeq" id="WP_071159891.1">
    <property type="nucleotide sequence ID" value="NZ_MBRJ01000059.1"/>
</dbReference>
<gene>
    <name evidence="2" type="ORF">BBV17_28700</name>
</gene>
<dbReference type="InterPro" id="IPR003029">
    <property type="entry name" value="S1_domain"/>
</dbReference>
<dbReference type="Gene3D" id="2.40.50.140">
    <property type="entry name" value="Nucleic acid-binding proteins"/>
    <property type="match status" value="1"/>
</dbReference>